<dbReference type="RefSeq" id="WP_167034695.1">
    <property type="nucleotide sequence ID" value="NZ_BAAANA010000002.1"/>
</dbReference>
<keyword evidence="2" id="KW-0812">Transmembrane</keyword>
<organism evidence="3 4">
    <name type="scientific">Microbacterium ulmi</name>
    <dbReference type="NCBI Taxonomy" id="179095"/>
    <lineage>
        <taxon>Bacteria</taxon>
        <taxon>Bacillati</taxon>
        <taxon>Actinomycetota</taxon>
        <taxon>Actinomycetes</taxon>
        <taxon>Micrococcales</taxon>
        <taxon>Microbacteriaceae</taxon>
        <taxon>Microbacterium</taxon>
    </lineage>
</organism>
<dbReference type="Proteomes" id="UP000543598">
    <property type="component" value="Unassembled WGS sequence"/>
</dbReference>
<reference evidence="3 4" key="1">
    <citation type="submission" date="2020-05" db="EMBL/GenBank/DDBJ databases">
        <title>MicrobeNet Type strains.</title>
        <authorList>
            <person name="Nicholson A.C."/>
        </authorList>
    </citation>
    <scope>NUCLEOTIDE SEQUENCE [LARGE SCALE GENOMIC DNA]</scope>
    <source>
        <strain evidence="3 4">JCM 14282</strain>
    </source>
</reference>
<sequence length="333" mass="36392">MGGQVLGGGVIVLVCVLLWLVYLLPSWASRHRYDAAERNAVRLNQALRILAETSETPEEVRLELNTRTAFVQQRLARRALAERDELARRSLAEREETAKRSLAEREELARRAQAQHDDLERRALQEREAARMEEARRELAAVRALPAARRARARRRARLVTAAVGVAAVALVALGVWTVLQTGAQTLLWAGVGLAIASGLLLRRMSTVDARAAVHTIAATEAERVPAIVQDVVLPADERTWAPRRLPRPLTTSAGSQASATLDAAAAREALRQAVLDEAMRERAEAQRPPSLVAARRARETAASAAFDGTGAADDAEIEAHVRRLLERRAAGQ</sequence>
<accession>A0A7Y2LZ80</accession>
<keyword evidence="2" id="KW-1133">Transmembrane helix</keyword>
<dbReference type="EMBL" id="JABEMB010000003">
    <property type="protein sequence ID" value="NNH03094.1"/>
    <property type="molecule type" value="Genomic_DNA"/>
</dbReference>
<feature type="transmembrane region" description="Helical" evidence="2">
    <location>
        <begin position="159"/>
        <end position="180"/>
    </location>
</feature>
<feature type="transmembrane region" description="Helical" evidence="2">
    <location>
        <begin position="6"/>
        <end position="24"/>
    </location>
</feature>
<evidence type="ECO:0000256" key="1">
    <source>
        <dbReference type="SAM" id="Coils"/>
    </source>
</evidence>
<keyword evidence="4" id="KW-1185">Reference proteome</keyword>
<protein>
    <submittedName>
        <fullName evidence="3">Large exoprotein</fullName>
    </submittedName>
</protein>
<keyword evidence="1" id="KW-0175">Coiled coil</keyword>
<gene>
    <name evidence="3" type="ORF">HLA99_04400</name>
</gene>
<proteinExistence type="predicted"/>
<feature type="coiled-coil region" evidence="1">
    <location>
        <begin position="91"/>
        <end position="145"/>
    </location>
</feature>
<feature type="transmembrane region" description="Helical" evidence="2">
    <location>
        <begin position="186"/>
        <end position="202"/>
    </location>
</feature>
<evidence type="ECO:0000313" key="3">
    <source>
        <dbReference type="EMBL" id="NNH03094.1"/>
    </source>
</evidence>
<dbReference type="AlphaFoldDB" id="A0A7Y2LZ80"/>
<comment type="caution">
    <text evidence="3">The sequence shown here is derived from an EMBL/GenBank/DDBJ whole genome shotgun (WGS) entry which is preliminary data.</text>
</comment>
<evidence type="ECO:0000313" key="4">
    <source>
        <dbReference type="Proteomes" id="UP000543598"/>
    </source>
</evidence>
<name>A0A7Y2LZ80_9MICO</name>
<keyword evidence="2" id="KW-0472">Membrane</keyword>
<evidence type="ECO:0000256" key="2">
    <source>
        <dbReference type="SAM" id="Phobius"/>
    </source>
</evidence>